<evidence type="ECO:0000313" key="7">
    <source>
        <dbReference type="Proteomes" id="UP000710432"/>
    </source>
</evidence>
<dbReference type="Gene3D" id="3.40.50.300">
    <property type="entry name" value="P-loop containing nucleotide triphosphate hydrolases"/>
    <property type="match status" value="1"/>
</dbReference>
<dbReference type="AlphaFoldDB" id="A0A8J6KXM2"/>
<dbReference type="InterPro" id="IPR030385">
    <property type="entry name" value="G_IRG_dom"/>
</dbReference>
<dbReference type="GO" id="GO:0000045">
    <property type="term" value="P:autophagosome assembly"/>
    <property type="evidence" value="ECO:0007669"/>
    <property type="project" value="TreeGrafter"/>
</dbReference>
<keyword evidence="2" id="KW-0547">Nucleotide-binding</keyword>
<dbReference type="PROSITE" id="PS51716">
    <property type="entry name" value="G_IRG"/>
    <property type="match status" value="1"/>
</dbReference>
<dbReference type="GO" id="GO:0005525">
    <property type="term" value="F:GTP binding"/>
    <property type="evidence" value="ECO:0007669"/>
    <property type="project" value="UniProtKB-KW"/>
</dbReference>
<dbReference type="PANTHER" id="PTHR32341">
    <property type="entry name" value="INTERFERON-INDUCIBLE GTPASE"/>
    <property type="match status" value="1"/>
</dbReference>
<keyword evidence="4" id="KW-0342">GTP-binding</keyword>
<dbReference type="GO" id="GO:0035458">
    <property type="term" value="P:cellular response to interferon-beta"/>
    <property type="evidence" value="ECO:0007669"/>
    <property type="project" value="TreeGrafter"/>
</dbReference>
<dbReference type="Pfam" id="PF05049">
    <property type="entry name" value="IIGP"/>
    <property type="match status" value="1"/>
</dbReference>
<reference evidence="6" key="1">
    <citation type="submission" date="2020-03" db="EMBL/GenBank/DDBJ databases">
        <title>Studies in the Genomics of Life Span.</title>
        <authorList>
            <person name="Glass D."/>
        </authorList>
    </citation>
    <scope>NUCLEOTIDE SEQUENCE</scope>
    <source>
        <strain evidence="6">LTLLF</strain>
        <tissue evidence="6">Muscle</tissue>
    </source>
</reference>
<dbReference type="Proteomes" id="UP000710432">
    <property type="component" value="Unassembled WGS sequence"/>
</dbReference>
<comment type="similarity">
    <text evidence="1">Belongs to the TRAFAC class dynamin-like GTPase superfamily. IRG family.</text>
</comment>
<dbReference type="EMBL" id="JAATJU010021700">
    <property type="protein sequence ID" value="KAH0512904.1"/>
    <property type="molecule type" value="Genomic_DNA"/>
</dbReference>
<dbReference type="FunFam" id="3.40.50.300:FF:000541">
    <property type="entry name" value="Immunity related GTPase M"/>
    <property type="match status" value="1"/>
</dbReference>
<dbReference type="GO" id="GO:0005789">
    <property type="term" value="C:endoplasmic reticulum membrane"/>
    <property type="evidence" value="ECO:0007669"/>
    <property type="project" value="TreeGrafter"/>
</dbReference>
<evidence type="ECO:0000313" key="6">
    <source>
        <dbReference type="EMBL" id="KAH0512904.1"/>
    </source>
</evidence>
<comment type="caution">
    <text evidence="6">The sequence shown here is derived from an EMBL/GenBank/DDBJ whole genome shotgun (WGS) entry which is preliminary data.</text>
</comment>
<organism evidence="6 7">
    <name type="scientific">Microtus ochrogaster</name>
    <name type="common">Prairie vole</name>
    <dbReference type="NCBI Taxonomy" id="79684"/>
    <lineage>
        <taxon>Eukaryota</taxon>
        <taxon>Metazoa</taxon>
        <taxon>Chordata</taxon>
        <taxon>Craniata</taxon>
        <taxon>Vertebrata</taxon>
        <taxon>Euteleostomi</taxon>
        <taxon>Mammalia</taxon>
        <taxon>Eutheria</taxon>
        <taxon>Euarchontoglires</taxon>
        <taxon>Glires</taxon>
        <taxon>Rodentia</taxon>
        <taxon>Myomorpha</taxon>
        <taxon>Muroidea</taxon>
        <taxon>Cricetidae</taxon>
        <taxon>Arvicolinae</taxon>
        <taxon>Microtus</taxon>
    </lineage>
</organism>
<evidence type="ECO:0000256" key="3">
    <source>
        <dbReference type="ARBA" id="ARBA00022801"/>
    </source>
</evidence>
<protein>
    <submittedName>
        <fullName evidence="6">Interferon-inducible GTPase 1</fullName>
    </submittedName>
</protein>
<evidence type="ECO:0000256" key="4">
    <source>
        <dbReference type="ARBA" id="ARBA00023134"/>
    </source>
</evidence>
<dbReference type="SUPFAM" id="SSF52540">
    <property type="entry name" value="P-loop containing nucleoside triphosphate hydrolases"/>
    <property type="match status" value="1"/>
</dbReference>
<sequence length="255" mass="29293">MGQSFSSASENEDRGDLESSFTAYFNNIEIENKIIPPEIIRSIKRSLRKGDVQQAHYRIRGQLEYVYYAPINVAVTGDSGVGKSSFINALRGVGPEEDDATQVGTAETAMRRTPYKHPKIETLTFWELPGIGTMNIPPKYYLEKVKFQEYDFFVILSATRFKLLELDLAQAISLKRKNCYFVRTKVDADLQNEKESKPCTFDRVKTLQLVRRYCVNTFIQNNMDAPPIFLISNHNLSDYNFPFLMDTLIKYLPAQ</sequence>
<evidence type="ECO:0000256" key="2">
    <source>
        <dbReference type="ARBA" id="ARBA00022741"/>
    </source>
</evidence>
<feature type="domain" description="IRG-type G" evidence="5">
    <location>
        <begin position="69"/>
        <end position="251"/>
    </location>
</feature>
<dbReference type="InterPro" id="IPR027417">
    <property type="entry name" value="P-loop_NTPase"/>
</dbReference>
<dbReference type="PANTHER" id="PTHR32341:SF4">
    <property type="entry name" value="INTERFERON-GAMMA-INDUCIBLE GTPASE IFGGA3 PROTEIN-RELATED"/>
    <property type="match status" value="1"/>
</dbReference>
<evidence type="ECO:0000259" key="5">
    <source>
        <dbReference type="PROSITE" id="PS51716"/>
    </source>
</evidence>
<gene>
    <name evidence="6" type="ORF">LTLLF_143025</name>
</gene>
<proteinExistence type="inferred from homology"/>
<dbReference type="GO" id="GO:0045087">
    <property type="term" value="P:innate immune response"/>
    <property type="evidence" value="ECO:0007669"/>
    <property type="project" value="TreeGrafter"/>
</dbReference>
<evidence type="ECO:0000256" key="1">
    <source>
        <dbReference type="ARBA" id="ARBA00005429"/>
    </source>
</evidence>
<keyword evidence="3" id="KW-0378">Hydrolase</keyword>
<dbReference type="InterPro" id="IPR007743">
    <property type="entry name" value="Immunity-related_GTPase-like"/>
</dbReference>
<accession>A0A8J6KXM2</accession>
<dbReference type="GO" id="GO:0003924">
    <property type="term" value="F:GTPase activity"/>
    <property type="evidence" value="ECO:0007669"/>
    <property type="project" value="TreeGrafter"/>
</dbReference>
<name>A0A8J6KXM2_MICOH</name>
<dbReference type="InterPro" id="IPR051515">
    <property type="entry name" value="IRG"/>
</dbReference>